<dbReference type="SUPFAM" id="SSF52540">
    <property type="entry name" value="P-loop containing nucleoside triphosphate hydrolases"/>
    <property type="match status" value="1"/>
</dbReference>
<accession>A0AAD9GPB3</accession>
<dbReference type="PANTHER" id="PTHR23077:SF117">
    <property type="entry name" value="AAA+ ATPASE DOMAIN-CONTAINING PROTEIN"/>
    <property type="match status" value="1"/>
</dbReference>
<dbReference type="InterPro" id="IPR027417">
    <property type="entry name" value="P-loop_NTPase"/>
</dbReference>
<dbReference type="Proteomes" id="UP001259832">
    <property type="component" value="Unassembled WGS sequence"/>
</dbReference>
<dbReference type="GO" id="GO:0016887">
    <property type="term" value="F:ATP hydrolysis activity"/>
    <property type="evidence" value="ECO:0007669"/>
    <property type="project" value="InterPro"/>
</dbReference>
<name>A0AAD9GPB3_9STRA</name>
<evidence type="ECO:0000256" key="1">
    <source>
        <dbReference type="ARBA" id="ARBA00022741"/>
    </source>
</evidence>
<evidence type="ECO:0000313" key="4">
    <source>
        <dbReference type="EMBL" id="KAK1941808.1"/>
    </source>
</evidence>
<keyword evidence="4" id="KW-0131">Cell cycle</keyword>
<feature type="domain" description="AAA+ ATPase" evidence="3">
    <location>
        <begin position="59"/>
        <end position="218"/>
    </location>
</feature>
<gene>
    <name evidence="4" type="ORF">P3T76_006872</name>
</gene>
<dbReference type="EMBL" id="JASMQC010000011">
    <property type="protein sequence ID" value="KAK1941808.1"/>
    <property type="molecule type" value="Genomic_DNA"/>
</dbReference>
<comment type="caution">
    <text evidence="4">The sequence shown here is derived from an EMBL/GenBank/DDBJ whole genome shotgun (WGS) entry which is preliminary data.</text>
</comment>
<sequence>MLVLVARRERPSTQAVLGSFRRPKAVKVGHMEDERAALRELILLPVAHPKLRSELGVDFPKGVLLRGPPGVGKTLLVRSVVHECRQVEDDSGGTLALKLQVINGSEIMTSGHGDAEQALRDTFEIAVTHTCSARHAANVIFIDELNTLCPKRESAGGGASSSHSQIVAQLLTLLNGVEGGISRGNVVVAAATTLPNSIDPALRRPGRFDREIFVAPPSTALKKKIFNIYLNQAPYALSSGTPDEVKRQCDAFVDELAAKAVGFVDADIAALCREAVMVASTRHLVAMSRDQDLQQWTSLARKPCGYYPLAKDGERLLDQEYVSFLLGSEGKSKITVVPPTEEKTQAFEVTMEDFDQVMQTVVPSALRGASGFTYEQLLWKHFERQSWDSIGGQGETKLALQQALKWSHRPSLD</sequence>
<proteinExistence type="predicted"/>
<dbReference type="InterPro" id="IPR003593">
    <property type="entry name" value="AAA+_ATPase"/>
</dbReference>
<dbReference type="FunFam" id="3.40.50.300:FF:000061">
    <property type="entry name" value="ATPase family, AAA domain-containing 2"/>
    <property type="match status" value="1"/>
</dbReference>
<keyword evidence="5" id="KW-1185">Reference proteome</keyword>
<dbReference type="Gene3D" id="3.40.50.300">
    <property type="entry name" value="P-loop containing nucleotide triphosphate hydrolases"/>
    <property type="match status" value="1"/>
</dbReference>
<evidence type="ECO:0000256" key="2">
    <source>
        <dbReference type="ARBA" id="ARBA00022840"/>
    </source>
</evidence>
<dbReference type="GO" id="GO:0051301">
    <property type="term" value="P:cell division"/>
    <property type="evidence" value="ECO:0007669"/>
    <property type="project" value="UniProtKB-KW"/>
</dbReference>
<keyword evidence="1" id="KW-0547">Nucleotide-binding</keyword>
<dbReference type="SMART" id="SM00382">
    <property type="entry name" value="AAA"/>
    <property type="match status" value="1"/>
</dbReference>
<evidence type="ECO:0000313" key="5">
    <source>
        <dbReference type="Proteomes" id="UP001259832"/>
    </source>
</evidence>
<keyword evidence="4" id="KW-0132">Cell division</keyword>
<dbReference type="InterPro" id="IPR003959">
    <property type="entry name" value="ATPase_AAA_core"/>
</dbReference>
<dbReference type="Gene3D" id="1.10.8.60">
    <property type="match status" value="1"/>
</dbReference>
<protein>
    <submittedName>
        <fullName evidence="4">Cell division cycle protein 48</fullName>
    </submittedName>
</protein>
<dbReference type="PANTHER" id="PTHR23077">
    <property type="entry name" value="AAA-FAMILY ATPASE"/>
    <property type="match status" value="1"/>
</dbReference>
<reference evidence="4" key="1">
    <citation type="submission" date="2023-08" db="EMBL/GenBank/DDBJ databases">
        <title>Reference Genome Resource for the Citrus Pathogen Phytophthora citrophthora.</title>
        <authorList>
            <person name="Moller H."/>
            <person name="Coetzee B."/>
            <person name="Rose L.J."/>
            <person name="Van Niekerk J.M."/>
        </authorList>
    </citation>
    <scope>NUCLEOTIDE SEQUENCE</scope>
    <source>
        <strain evidence="4">STE-U-9442</strain>
    </source>
</reference>
<evidence type="ECO:0000259" key="3">
    <source>
        <dbReference type="SMART" id="SM00382"/>
    </source>
</evidence>
<organism evidence="4 5">
    <name type="scientific">Phytophthora citrophthora</name>
    <dbReference type="NCBI Taxonomy" id="4793"/>
    <lineage>
        <taxon>Eukaryota</taxon>
        <taxon>Sar</taxon>
        <taxon>Stramenopiles</taxon>
        <taxon>Oomycota</taxon>
        <taxon>Peronosporomycetes</taxon>
        <taxon>Peronosporales</taxon>
        <taxon>Peronosporaceae</taxon>
        <taxon>Phytophthora</taxon>
    </lineage>
</organism>
<dbReference type="AlphaFoldDB" id="A0AAD9GPB3"/>
<keyword evidence="2" id="KW-0067">ATP-binding</keyword>
<dbReference type="Pfam" id="PF00004">
    <property type="entry name" value="AAA"/>
    <property type="match status" value="1"/>
</dbReference>
<dbReference type="InterPro" id="IPR050168">
    <property type="entry name" value="AAA_ATPase_domain"/>
</dbReference>
<dbReference type="GO" id="GO:0005524">
    <property type="term" value="F:ATP binding"/>
    <property type="evidence" value="ECO:0007669"/>
    <property type="project" value="UniProtKB-KW"/>
</dbReference>